<organism evidence="2 3">
    <name type="scientific">Paenibacillus radicis</name>
    <name type="common">ex Gao et al. 2016</name>
    <dbReference type="NCBI Taxonomy" id="1737354"/>
    <lineage>
        <taxon>Bacteria</taxon>
        <taxon>Bacillati</taxon>
        <taxon>Bacillota</taxon>
        <taxon>Bacilli</taxon>
        <taxon>Bacillales</taxon>
        <taxon>Paenibacillaceae</taxon>
        <taxon>Paenibacillus</taxon>
    </lineage>
</organism>
<name>A0A917H298_9BACL</name>
<dbReference type="Proteomes" id="UP000600247">
    <property type="component" value="Unassembled WGS sequence"/>
</dbReference>
<comment type="caution">
    <text evidence="2">The sequence shown here is derived from an EMBL/GenBank/DDBJ whole genome shotgun (WGS) entry which is preliminary data.</text>
</comment>
<sequence>MQLIVESSNMNDYLIETEEVDHSHHSIVEKAAELSNNARSEIEFVQAAFEFVRDQVFHSADIGSSRVTYKASDILQHNEGLCYAKSILLGALLRNKGIPAGFCYQKLAYGDTPEAGHALHGLNAIYLNTLNKWIRLDARGNKAGINAQFSIDKEQLAFPIRSHCGDIDYPTIYIRPNQNLITILKQAANGSELHLPSELV</sequence>
<dbReference type="PANTHER" id="PTHR33490:SF3">
    <property type="entry name" value="CONSERVED INTEGRAL MEMBRANE PROTEIN"/>
    <property type="match status" value="1"/>
</dbReference>
<dbReference type="Pfam" id="PF01841">
    <property type="entry name" value="Transglut_core"/>
    <property type="match status" value="1"/>
</dbReference>
<accession>A0A917H298</accession>
<evidence type="ECO:0000313" key="3">
    <source>
        <dbReference type="Proteomes" id="UP000600247"/>
    </source>
</evidence>
<gene>
    <name evidence="2" type="ORF">GCM10010918_18390</name>
</gene>
<proteinExistence type="predicted"/>
<dbReference type="AlphaFoldDB" id="A0A917H298"/>
<protein>
    <recommendedName>
        <fullName evidence="1">Transglutaminase-like domain-containing protein</fullName>
    </recommendedName>
</protein>
<evidence type="ECO:0000259" key="1">
    <source>
        <dbReference type="Pfam" id="PF01841"/>
    </source>
</evidence>
<dbReference type="InterPro" id="IPR002931">
    <property type="entry name" value="Transglutaminase-like"/>
</dbReference>
<feature type="domain" description="Transglutaminase-like" evidence="1">
    <location>
        <begin position="31"/>
        <end position="138"/>
    </location>
</feature>
<dbReference type="PANTHER" id="PTHR33490">
    <property type="entry name" value="BLR5614 PROTEIN-RELATED"/>
    <property type="match status" value="1"/>
</dbReference>
<dbReference type="Gene3D" id="3.10.620.30">
    <property type="match status" value="1"/>
</dbReference>
<dbReference type="RefSeq" id="WP_188888655.1">
    <property type="nucleotide sequence ID" value="NZ_BMHY01000003.1"/>
</dbReference>
<dbReference type="SUPFAM" id="SSF54001">
    <property type="entry name" value="Cysteine proteinases"/>
    <property type="match status" value="1"/>
</dbReference>
<reference evidence="2 3" key="1">
    <citation type="journal article" date="2014" name="Int. J. Syst. Evol. Microbiol.">
        <title>Complete genome sequence of Corynebacterium casei LMG S-19264T (=DSM 44701T), isolated from a smear-ripened cheese.</title>
        <authorList>
            <consortium name="US DOE Joint Genome Institute (JGI-PGF)"/>
            <person name="Walter F."/>
            <person name="Albersmeier A."/>
            <person name="Kalinowski J."/>
            <person name="Ruckert C."/>
        </authorList>
    </citation>
    <scope>NUCLEOTIDE SEQUENCE [LARGE SCALE GENOMIC DNA]</scope>
    <source>
        <strain evidence="2 3">CGMCC 1.15286</strain>
    </source>
</reference>
<evidence type="ECO:0000313" key="2">
    <source>
        <dbReference type="EMBL" id="GGG64599.1"/>
    </source>
</evidence>
<dbReference type="InterPro" id="IPR038765">
    <property type="entry name" value="Papain-like_cys_pep_sf"/>
</dbReference>
<dbReference type="EMBL" id="BMHY01000003">
    <property type="protein sequence ID" value="GGG64599.1"/>
    <property type="molecule type" value="Genomic_DNA"/>
</dbReference>
<keyword evidence="3" id="KW-1185">Reference proteome</keyword>